<organism evidence="1 2">
    <name type="scientific">Trichinella britovi</name>
    <name type="common">Parasitic roundworm</name>
    <dbReference type="NCBI Taxonomy" id="45882"/>
    <lineage>
        <taxon>Eukaryota</taxon>
        <taxon>Metazoa</taxon>
        <taxon>Ecdysozoa</taxon>
        <taxon>Nematoda</taxon>
        <taxon>Enoplea</taxon>
        <taxon>Dorylaimia</taxon>
        <taxon>Trichinellida</taxon>
        <taxon>Trichinellidae</taxon>
        <taxon>Trichinella</taxon>
    </lineage>
</organism>
<name>A0A0V1D7U0_TRIBR</name>
<proteinExistence type="predicted"/>
<dbReference type="Proteomes" id="UP000054653">
    <property type="component" value="Unassembled WGS sequence"/>
</dbReference>
<gene>
    <name evidence="1" type="ORF">T03_9341</name>
</gene>
<sequence>MQFMYKYSLMKNAPMTASRNLHILQLHCNKYHIRTRQKMRSLTLNRNWKILLLISAILHHERRLFSNDHVFNQGNSVNKNLKPLFFYNISRNTQSTNVRPTSLLFFLYSEIIFGKNGIFENFEISWAIDFAVFAFRMKQISNVISLRCRITLGCLNEFDGIVVFLQYLKKYAINERETNLIKYSSVIMAPINGLKLNIISMQTFPEIYY</sequence>
<keyword evidence="2" id="KW-1185">Reference proteome</keyword>
<dbReference type="AlphaFoldDB" id="A0A0V1D7U0"/>
<evidence type="ECO:0000313" key="1">
    <source>
        <dbReference type="EMBL" id="KRY57596.1"/>
    </source>
</evidence>
<accession>A0A0V1D7U0</accession>
<evidence type="ECO:0000313" key="2">
    <source>
        <dbReference type="Proteomes" id="UP000054653"/>
    </source>
</evidence>
<dbReference type="EMBL" id="JYDI01000029">
    <property type="protein sequence ID" value="KRY57596.1"/>
    <property type="molecule type" value="Genomic_DNA"/>
</dbReference>
<comment type="caution">
    <text evidence="1">The sequence shown here is derived from an EMBL/GenBank/DDBJ whole genome shotgun (WGS) entry which is preliminary data.</text>
</comment>
<reference evidence="1 2" key="1">
    <citation type="submission" date="2015-01" db="EMBL/GenBank/DDBJ databases">
        <title>Evolution of Trichinella species and genotypes.</title>
        <authorList>
            <person name="Korhonen P.K."/>
            <person name="Edoardo P."/>
            <person name="Giuseppe L.R."/>
            <person name="Gasser R.B."/>
        </authorList>
    </citation>
    <scope>NUCLEOTIDE SEQUENCE [LARGE SCALE GENOMIC DNA]</scope>
    <source>
        <strain evidence="1">ISS120</strain>
    </source>
</reference>
<protein>
    <submittedName>
        <fullName evidence="1">Uncharacterized protein</fullName>
    </submittedName>
</protein>